<feature type="compositionally biased region" description="Basic residues" evidence="2">
    <location>
        <begin position="668"/>
        <end position="679"/>
    </location>
</feature>
<dbReference type="SUPFAM" id="SSF54928">
    <property type="entry name" value="RNA-binding domain, RBD"/>
    <property type="match status" value="1"/>
</dbReference>
<feature type="region of interest" description="Disordered" evidence="2">
    <location>
        <begin position="273"/>
        <end position="344"/>
    </location>
</feature>
<reference evidence="4" key="2">
    <citation type="journal article" date="2023" name="Plants (Basel)">
        <title>Annotation of the Turnera subulata (Passifloraceae) Draft Genome Reveals the S-Locus Evolved after the Divergence of Turneroideae from Passifloroideae in a Stepwise Manner.</title>
        <authorList>
            <person name="Henning P.M."/>
            <person name="Roalson E.H."/>
            <person name="Mir W."/>
            <person name="McCubbin A.G."/>
            <person name="Shore J.S."/>
        </authorList>
    </citation>
    <scope>NUCLEOTIDE SEQUENCE</scope>
    <source>
        <strain evidence="4">F60SS</strain>
    </source>
</reference>
<protein>
    <recommendedName>
        <fullName evidence="3">RRM domain-containing protein</fullName>
    </recommendedName>
</protein>
<feature type="domain" description="RRM" evidence="3">
    <location>
        <begin position="202"/>
        <end position="280"/>
    </location>
</feature>
<sequence>MAVPLGETEQGGDQQSGDGSNFSPSMFIDGHSALAEVEDLQPFVQSENAEEDVPSSPLRKGQHCRIRKIPPWKLTQAKSMAPFPRSRPLLPNPPLISPSLKLNHHLNRHAPRSSFTPRISSSSKPIKSLPRFNPYFQHDLPPHAYLNPYLYLHHPPILHPLYSQINVPFSNPLPSSFRPPYLDQFTPNHPAPTHPSIPLICTSLYIGNIPMDMDASTLRKSFQPFVKIHSVYIPPKTNHAGKKFGFIRICHDRRNPNDILFQLRKKMASNHPFKIHFAKPPPDPHDLSHSHSIPKPKTNTNKPTNSRSTLSVLKRTNSIQQKPSIPSSPHIPKPKPSKNHIPFSPFEASPSNLQWLEGCAVGTFLESTEFISLKQSLQEGNLPFTDIKLMGGNQALLSFQSPEEMTSALQSHQDLLSNYFSRIKPWSPQDVSRQRISWITCYGVPLHVWSSNFFSAFGNLLGRFLGVDEATAVKDSFDCARILVCTSERIPINQARRIAVGEDFFDIILFEDPVVDVDHLLQNSNICFDGFEAPDCNSADDVPSSGQDAQPPTTSPSPRPLDLPADVANSHGMSQNPSPNQTPLIQSPVPSREPTITGPNQAVSKSNSQGSYIPTPKYTSDKASVGANAPNPFSSVSCLPTISPSPLPTETLDVDDIPLSHLVNLNRLKKTAKRKKKSKMPALCPPSKNTPKIPKTKEQKSKSKPKAILPSYPVSVSLSDPDSRASFVKNKSPPSPSQAHLKSDSASQPIPSPKHPQTQSNCPSQTHEHFLQDLERTWEIGVLLNITEGISKEDFISKLSQNKTP</sequence>
<dbReference type="PANTHER" id="PTHR34427">
    <property type="entry name" value="DUF4283 DOMAIN PROTEIN"/>
    <property type="match status" value="1"/>
</dbReference>
<proteinExistence type="predicted"/>
<gene>
    <name evidence="4" type="ORF">Tsubulata_006573</name>
</gene>
<evidence type="ECO:0000256" key="2">
    <source>
        <dbReference type="SAM" id="MobiDB-lite"/>
    </source>
</evidence>
<feature type="compositionally biased region" description="Polar residues" evidence="2">
    <location>
        <begin position="737"/>
        <end position="765"/>
    </location>
</feature>
<feature type="compositionally biased region" description="Low complexity" evidence="2">
    <location>
        <begin position="317"/>
        <end position="330"/>
    </location>
</feature>
<feature type="compositionally biased region" description="Polar residues" evidence="2">
    <location>
        <begin position="571"/>
        <end position="589"/>
    </location>
</feature>
<feature type="compositionally biased region" description="Polar residues" evidence="2">
    <location>
        <begin position="306"/>
        <end position="316"/>
    </location>
</feature>
<feature type="region of interest" description="Disordered" evidence="2">
    <location>
        <begin position="1"/>
        <end position="28"/>
    </location>
</feature>
<evidence type="ECO:0000259" key="3">
    <source>
        <dbReference type="PROSITE" id="PS50102"/>
    </source>
</evidence>
<dbReference type="PROSITE" id="PS50102">
    <property type="entry name" value="RRM"/>
    <property type="match status" value="1"/>
</dbReference>
<reference evidence="4" key="1">
    <citation type="submission" date="2022-02" db="EMBL/GenBank/DDBJ databases">
        <authorList>
            <person name="Henning P.M."/>
            <person name="McCubbin A.G."/>
            <person name="Shore J.S."/>
        </authorList>
    </citation>
    <scope>NUCLEOTIDE SEQUENCE</scope>
    <source>
        <strain evidence="4">F60SS</strain>
        <tissue evidence="4">Leaves</tissue>
    </source>
</reference>
<dbReference type="InterPro" id="IPR000504">
    <property type="entry name" value="RRM_dom"/>
</dbReference>
<keyword evidence="1" id="KW-0694">RNA-binding</keyword>
<dbReference type="GO" id="GO:0003723">
    <property type="term" value="F:RNA binding"/>
    <property type="evidence" value="ECO:0007669"/>
    <property type="project" value="UniProtKB-UniRule"/>
</dbReference>
<dbReference type="PANTHER" id="PTHR34427:SF5">
    <property type="entry name" value="DUF4283 DOMAIN-CONTAINING PROTEIN"/>
    <property type="match status" value="1"/>
</dbReference>
<comment type="caution">
    <text evidence="4">The sequence shown here is derived from an EMBL/GenBank/DDBJ whole genome shotgun (WGS) entry which is preliminary data.</text>
</comment>
<dbReference type="OrthoDB" id="1750508at2759"/>
<dbReference type="InterPro" id="IPR012677">
    <property type="entry name" value="Nucleotide-bd_a/b_plait_sf"/>
</dbReference>
<dbReference type="Proteomes" id="UP001141552">
    <property type="component" value="Unassembled WGS sequence"/>
</dbReference>
<dbReference type="AlphaFoldDB" id="A0A9Q0FXF5"/>
<evidence type="ECO:0000313" key="5">
    <source>
        <dbReference type="Proteomes" id="UP001141552"/>
    </source>
</evidence>
<dbReference type="CDD" id="cd00590">
    <property type="entry name" value="RRM_SF"/>
    <property type="match status" value="1"/>
</dbReference>
<dbReference type="Gene3D" id="3.30.70.330">
    <property type="match status" value="1"/>
</dbReference>
<organism evidence="4 5">
    <name type="scientific">Turnera subulata</name>
    <dbReference type="NCBI Taxonomy" id="218843"/>
    <lineage>
        <taxon>Eukaryota</taxon>
        <taxon>Viridiplantae</taxon>
        <taxon>Streptophyta</taxon>
        <taxon>Embryophyta</taxon>
        <taxon>Tracheophyta</taxon>
        <taxon>Spermatophyta</taxon>
        <taxon>Magnoliopsida</taxon>
        <taxon>eudicotyledons</taxon>
        <taxon>Gunneridae</taxon>
        <taxon>Pentapetalae</taxon>
        <taxon>rosids</taxon>
        <taxon>fabids</taxon>
        <taxon>Malpighiales</taxon>
        <taxon>Passifloraceae</taxon>
        <taxon>Turnera</taxon>
    </lineage>
</organism>
<evidence type="ECO:0000256" key="1">
    <source>
        <dbReference type="PROSITE-ProRule" id="PRU00176"/>
    </source>
</evidence>
<keyword evidence="5" id="KW-1185">Reference proteome</keyword>
<accession>A0A9Q0FXF5</accession>
<evidence type="ECO:0000313" key="4">
    <source>
        <dbReference type="EMBL" id="KAJ4839689.1"/>
    </source>
</evidence>
<dbReference type="EMBL" id="JAKUCV010003222">
    <property type="protein sequence ID" value="KAJ4839689.1"/>
    <property type="molecule type" value="Genomic_DNA"/>
</dbReference>
<dbReference type="Pfam" id="PF00076">
    <property type="entry name" value="RRM_1"/>
    <property type="match status" value="1"/>
</dbReference>
<feature type="compositionally biased region" description="Low complexity" evidence="2">
    <location>
        <begin position="11"/>
        <end position="20"/>
    </location>
</feature>
<feature type="compositionally biased region" description="Polar residues" evidence="2">
    <location>
        <begin position="597"/>
        <end position="622"/>
    </location>
</feature>
<feature type="compositionally biased region" description="Low complexity" evidence="2">
    <location>
        <begin position="290"/>
        <end position="305"/>
    </location>
</feature>
<feature type="region of interest" description="Disordered" evidence="2">
    <location>
        <begin position="668"/>
        <end position="767"/>
    </location>
</feature>
<feature type="region of interest" description="Disordered" evidence="2">
    <location>
        <begin position="538"/>
        <end position="626"/>
    </location>
</feature>
<name>A0A9Q0FXF5_9ROSI</name>
<dbReference type="InterPro" id="IPR035979">
    <property type="entry name" value="RBD_domain_sf"/>
</dbReference>